<dbReference type="FunFam" id="1.10.3210.10:FF:000013">
    <property type="entry name" value="Ribonuclease Y"/>
    <property type="match status" value="1"/>
</dbReference>
<evidence type="ECO:0000256" key="2">
    <source>
        <dbReference type="ARBA" id="ARBA00022759"/>
    </source>
</evidence>
<dbReference type="InterPro" id="IPR004088">
    <property type="entry name" value="KH_dom_type_1"/>
</dbReference>
<dbReference type="NCBIfam" id="TIGR00277">
    <property type="entry name" value="HDIG"/>
    <property type="match status" value="1"/>
</dbReference>
<dbReference type="SMART" id="SM00322">
    <property type="entry name" value="KH"/>
    <property type="match status" value="1"/>
</dbReference>
<dbReference type="GO" id="GO:0003723">
    <property type="term" value="F:RNA binding"/>
    <property type="evidence" value="ECO:0007669"/>
    <property type="project" value="UniProtKB-KW"/>
</dbReference>
<name>A0AAV4F0J1_9GAST</name>
<evidence type="ECO:0000259" key="6">
    <source>
        <dbReference type="PROSITE" id="PS51831"/>
    </source>
</evidence>
<dbReference type="GO" id="GO:0016020">
    <property type="term" value="C:membrane"/>
    <property type="evidence" value="ECO:0007669"/>
    <property type="project" value="InterPro"/>
</dbReference>
<sequence>MEILLYGLFGTVLGFVFGFLTHKSKQSKKIENAQRFAEKIIENSKREGEAIKREKIFRAKEKFLELKSEHDLDLLNKEKKINNACKRIKNKEDSLKNEFKRNKRLNQKLQDQIKALDLKDEVLMEKERELEKIKQKQVLSLEKVSGLSVDNAKKELLEALKIDVKGEAMAFIQNTIEESKLTAQTEAKNIVINTIQRIGVEEAIENCVSTFNLENDEIKGKIIGREGRNIRAFEAVTGVELIVDDTPETVILSCFDPLRREIAKLSLQKLVSDGRIHPARIENIVQKTNKEIGEEIIQVGRQTIIELGIKSIHPELVRIIGKMKFRSSYGQNLLRHSKEVAKLCSVMATNMGLNTKTAKRAGLLHDIGKVAKEEHEKTHALLGMEWAKKYGEKADVQNAIGAHHDEIEMTSLISPIVQVCDAISGARPGSRRQASESYIKRLKDLEKVALSFKGVRSAYAIQAGRELRVIVDSEQMNDDRTAELSYDLSKKIQTEMSYPGHIKVTAIRETRVVNVAR</sequence>
<dbReference type="AlphaFoldDB" id="A0AAV4F0J1"/>
<dbReference type="HAMAP" id="MF_00335">
    <property type="entry name" value="RNase_Y"/>
    <property type="match status" value="1"/>
</dbReference>
<dbReference type="GO" id="GO:0004519">
    <property type="term" value="F:endonuclease activity"/>
    <property type="evidence" value="ECO:0007669"/>
    <property type="project" value="UniProtKB-KW"/>
</dbReference>
<dbReference type="NCBIfam" id="TIGR03319">
    <property type="entry name" value="RNase_Y"/>
    <property type="match status" value="1"/>
</dbReference>
<keyword evidence="3" id="KW-0378">Hydrolase</keyword>
<evidence type="ECO:0000256" key="4">
    <source>
        <dbReference type="ARBA" id="ARBA00022884"/>
    </source>
</evidence>
<protein>
    <submittedName>
        <fullName evidence="7">Ribonuclease Y</fullName>
    </submittedName>
</protein>
<reference evidence="7 8" key="1">
    <citation type="journal article" date="2021" name="Elife">
        <title>Chloroplast acquisition without the gene transfer in kleptoplastic sea slugs, Plakobranchus ocellatus.</title>
        <authorList>
            <person name="Maeda T."/>
            <person name="Takahashi S."/>
            <person name="Yoshida T."/>
            <person name="Shimamura S."/>
            <person name="Takaki Y."/>
            <person name="Nagai Y."/>
            <person name="Toyoda A."/>
            <person name="Suzuki Y."/>
            <person name="Arimoto A."/>
            <person name="Ishii H."/>
            <person name="Satoh N."/>
            <person name="Nishiyama T."/>
            <person name="Hasebe M."/>
            <person name="Maruyama T."/>
            <person name="Minagawa J."/>
            <person name="Obokata J."/>
            <person name="Shigenobu S."/>
        </authorList>
    </citation>
    <scope>NUCLEOTIDE SEQUENCE [LARGE SCALE GENOMIC DNA]</scope>
</reference>
<keyword evidence="8" id="KW-1185">Reference proteome</keyword>
<feature type="coiled-coil region" evidence="5">
    <location>
        <begin position="74"/>
        <end position="136"/>
    </location>
</feature>
<dbReference type="InterPro" id="IPR022711">
    <property type="entry name" value="RNase_Y_N"/>
</dbReference>
<dbReference type="Pfam" id="PF12072">
    <property type="entry name" value="RNase_Y_N"/>
    <property type="match status" value="1"/>
</dbReference>
<evidence type="ECO:0000256" key="5">
    <source>
        <dbReference type="SAM" id="Coils"/>
    </source>
</evidence>
<dbReference type="EMBL" id="BMAT01004028">
    <property type="protein sequence ID" value="GFR66824.1"/>
    <property type="molecule type" value="Genomic_DNA"/>
</dbReference>
<dbReference type="CDD" id="cd22431">
    <property type="entry name" value="KH-I_RNaseY"/>
    <property type="match status" value="1"/>
</dbReference>
<proteinExistence type="inferred from homology"/>
<dbReference type="PANTHER" id="PTHR12826:SF15">
    <property type="entry name" value="RIBONUCLEASE Y"/>
    <property type="match status" value="1"/>
</dbReference>
<keyword evidence="4" id="KW-0694">RNA-binding</keyword>
<evidence type="ECO:0000256" key="1">
    <source>
        <dbReference type="ARBA" id="ARBA00022722"/>
    </source>
</evidence>
<dbReference type="GO" id="GO:0016787">
    <property type="term" value="F:hydrolase activity"/>
    <property type="evidence" value="ECO:0007669"/>
    <property type="project" value="UniProtKB-KW"/>
</dbReference>
<dbReference type="InterPro" id="IPR004087">
    <property type="entry name" value="KH_dom"/>
</dbReference>
<gene>
    <name evidence="7" type="ORF">ElyMa_001981300</name>
</gene>
<evidence type="ECO:0000313" key="7">
    <source>
        <dbReference type="EMBL" id="GFR66824.1"/>
    </source>
</evidence>
<dbReference type="SMART" id="SM00471">
    <property type="entry name" value="HDc"/>
    <property type="match status" value="1"/>
</dbReference>
<feature type="domain" description="HD" evidence="6">
    <location>
        <begin position="333"/>
        <end position="426"/>
    </location>
</feature>
<dbReference type="InterPro" id="IPR006675">
    <property type="entry name" value="HDIG_dom"/>
</dbReference>
<dbReference type="PANTHER" id="PTHR12826">
    <property type="entry name" value="RIBONUCLEASE Y"/>
    <property type="match status" value="1"/>
</dbReference>
<dbReference type="Pfam" id="PF01966">
    <property type="entry name" value="HD"/>
    <property type="match status" value="1"/>
</dbReference>
<dbReference type="GO" id="GO:0006402">
    <property type="term" value="P:mRNA catabolic process"/>
    <property type="evidence" value="ECO:0007669"/>
    <property type="project" value="InterPro"/>
</dbReference>
<dbReference type="PROSITE" id="PS51831">
    <property type="entry name" value="HD"/>
    <property type="match status" value="1"/>
</dbReference>
<keyword evidence="1" id="KW-0540">Nuclease</keyword>
<dbReference type="InterPro" id="IPR006674">
    <property type="entry name" value="HD_domain"/>
</dbReference>
<keyword evidence="5" id="KW-0175">Coiled coil</keyword>
<dbReference type="Proteomes" id="UP000762676">
    <property type="component" value="Unassembled WGS sequence"/>
</dbReference>
<comment type="caution">
    <text evidence="7">The sequence shown here is derived from an EMBL/GenBank/DDBJ whole genome shotgun (WGS) entry which is preliminary data.</text>
</comment>
<dbReference type="SUPFAM" id="SSF109604">
    <property type="entry name" value="HD-domain/PDEase-like"/>
    <property type="match status" value="1"/>
</dbReference>
<dbReference type="InterPro" id="IPR003607">
    <property type="entry name" value="HD/PDEase_dom"/>
</dbReference>
<evidence type="ECO:0000313" key="8">
    <source>
        <dbReference type="Proteomes" id="UP000762676"/>
    </source>
</evidence>
<dbReference type="SUPFAM" id="SSF54791">
    <property type="entry name" value="Eukaryotic type KH-domain (KH-domain type I)"/>
    <property type="match status" value="1"/>
</dbReference>
<dbReference type="InterPro" id="IPR036612">
    <property type="entry name" value="KH_dom_type_1_sf"/>
</dbReference>
<organism evidence="7 8">
    <name type="scientific">Elysia marginata</name>
    <dbReference type="NCBI Taxonomy" id="1093978"/>
    <lineage>
        <taxon>Eukaryota</taxon>
        <taxon>Metazoa</taxon>
        <taxon>Spiralia</taxon>
        <taxon>Lophotrochozoa</taxon>
        <taxon>Mollusca</taxon>
        <taxon>Gastropoda</taxon>
        <taxon>Heterobranchia</taxon>
        <taxon>Euthyneura</taxon>
        <taxon>Panpulmonata</taxon>
        <taxon>Sacoglossa</taxon>
        <taxon>Placobranchoidea</taxon>
        <taxon>Plakobranchidae</taxon>
        <taxon>Elysia</taxon>
    </lineage>
</organism>
<dbReference type="Pfam" id="PF00013">
    <property type="entry name" value="KH_1"/>
    <property type="match status" value="1"/>
</dbReference>
<dbReference type="CDD" id="cd00077">
    <property type="entry name" value="HDc"/>
    <property type="match status" value="1"/>
</dbReference>
<keyword evidence="2" id="KW-0255">Endonuclease</keyword>
<dbReference type="InterPro" id="IPR017705">
    <property type="entry name" value="Ribonuclease_Y"/>
</dbReference>
<evidence type="ECO:0000256" key="3">
    <source>
        <dbReference type="ARBA" id="ARBA00022801"/>
    </source>
</evidence>
<accession>A0AAV4F0J1</accession>
<dbReference type="Gene3D" id="1.10.3210.10">
    <property type="entry name" value="Hypothetical protein af1432"/>
    <property type="match status" value="1"/>
</dbReference>